<evidence type="ECO:0000256" key="3">
    <source>
        <dbReference type="ARBA" id="ARBA00022475"/>
    </source>
</evidence>
<evidence type="ECO:0000256" key="5">
    <source>
        <dbReference type="ARBA" id="ARBA00022989"/>
    </source>
</evidence>
<dbReference type="AlphaFoldDB" id="A0A855X5A5"/>
<dbReference type="GO" id="GO:0022857">
    <property type="term" value="F:transmembrane transporter activity"/>
    <property type="evidence" value="ECO:0007669"/>
    <property type="project" value="InterPro"/>
</dbReference>
<keyword evidence="6 8" id="KW-0472">Membrane</keyword>
<evidence type="ECO:0000256" key="2">
    <source>
        <dbReference type="ARBA" id="ARBA00005811"/>
    </source>
</evidence>
<organism evidence="9 10">
    <name type="scientific">candidate division GN15 bacterium</name>
    <dbReference type="NCBI Taxonomy" id="2072418"/>
    <lineage>
        <taxon>Bacteria</taxon>
        <taxon>candidate division GN15</taxon>
    </lineage>
</organism>
<name>A0A855X5A5_9BACT</name>
<dbReference type="Pfam" id="PF02472">
    <property type="entry name" value="ExbD"/>
    <property type="match status" value="1"/>
</dbReference>
<evidence type="ECO:0000313" key="9">
    <source>
        <dbReference type="EMBL" id="PWB75437.1"/>
    </source>
</evidence>
<protein>
    <submittedName>
        <fullName evidence="9">Protein TolR</fullName>
    </submittedName>
</protein>
<keyword evidence="7" id="KW-0813">Transport</keyword>
<evidence type="ECO:0000313" key="10">
    <source>
        <dbReference type="Proteomes" id="UP000250918"/>
    </source>
</evidence>
<evidence type="ECO:0000256" key="4">
    <source>
        <dbReference type="ARBA" id="ARBA00022692"/>
    </source>
</evidence>
<gene>
    <name evidence="9" type="ORF">C3F09_02260</name>
</gene>
<dbReference type="GO" id="GO:0005886">
    <property type="term" value="C:plasma membrane"/>
    <property type="evidence" value="ECO:0007669"/>
    <property type="project" value="UniProtKB-SubCell"/>
</dbReference>
<evidence type="ECO:0000256" key="8">
    <source>
        <dbReference type="SAM" id="Phobius"/>
    </source>
</evidence>
<dbReference type="InterPro" id="IPR003400">
    <property type="entry name" value="ExbD"/>
</dbReference>
<dbReference type="PANTHER" id="PTHR30558">
    <property type="entry name" value="EXBD MEMBRANE COMPONENT OF PMF-DRIVEN MACROMOLECULE IMPORT SYSTEM"/>
    <property type="match status" value="1"/>
</dbReference>
<comment type="subcellular location">
    <subcellularLocation>
        <location evidence="1">Cell membrane</location>
        <topology evidence="1">Single-pass membrane protein</topology>
    </subcellularLocation>
    <subcellularLocation>
        <location evidence="7">Cell membrane</location>
        <topology evidence="7">Single-pass type II membrane protein</topology>
    </subcellularLocation>
</comment>
<feature type="transmembrane region" description="Helical" evidence="8">
    <location>
        <begin position="20"/>
        <end position="38"/>
    </location>
</feature>
<accession>A0A855X5A5</accession>
<dbReference type="EMBL" id="PQAP01000009">
    <property type="protein sequence ID" value="PWB75437.1"/>
    <property type="molecule type" value="Genomic_DNA"/>
</dbReference>
<evidence type="ECO:0000256" key="7">
    <source>
        <dbReference type="RuleBase" id="RU003879"/>
    </source>
</evidence>
<comment type="caution">
    <text evidence="9">The sequence shown here is derived from an EMBL/GenBank/DDBJ whole genome shotgun (WGS) entry which is preliminary data.</text>
</comment>
<sequence length="144" mass="15980">MRRPRARAYHQLADINITNLVDVVLVLLIIFMISAPLLQSGIEVDLPKTTAAPIEQEAEGVVVTIDKKGGIYIDDVWSRLDDFSSKLDKEMKLKHTKSVYLRSDSTVAYGVAIAVIGQMKEMGIEQIGLVTAQAERAKRNAQKK</sequence>
<proteinExistence type="inferred from homology"/>
<dbReference type="GO" id="GO:0015031">
    <property type="term" value="P:protein transport"/>
    <property type="evidence" value="ECO:0007669"/>
    <property type="project" value="UniProtKB-KW"/>
</dbReference>
<keyword evidence="7" id="KW-0653">Protein transport</keyword>
<reference evidence="9 10" key="1">
    <citation type="journal article" date="2018" name="ISME J.">
        <title>A methanotrophic archaeon couples anaerobic oxidation of methane to Fe(III) reduction.</title>
        <authorList>
            <person name="Cai C."/>
            <person name="Leu A.O."/>
            <person name="Xie G.J."/>
            <person name="Guo J."/>
            <person name="Feng Y."/>
            <person name="Zhao J.X."/>
            <person name="Tyson G.W."/>
            <person name="Yuan Z."/>
            <person name="Hu S."/>
        </authorList>
    </citation>
    <scope>NUCLEOTIDE SEQUENCE [LARGE SCALE GENOMIC DNA]</scope>
    <source>
        <strain evidence="9">FeB_12</strain>
    </source>
</reference>
<evidence type="ECO:0000256" key="1">
    <source>
        <dbReference type="ARBA" id="ARBA00004162"/>
    </source>
</evidence>
<keyword evidence="3" id="KW-1003">Cell membrane</keyword>
<dbReference type="PANTHER" id="PTHR30558:SF7">
    <property type="entry name" value="TOL-PAL SYSTEM PROTEIN TOLR"/>
    <property type="match status" value="1"/>
</dbReference>
<comment type="similarity">
    <text evidence="2 7">Belongs to the ExbD/TolR family.</text>
</comment>
<keyword evidence="4 7" id="KW-0812">Transmembrane</keyword>
<evidence type="ECO:0000256" key="6">
    <source>
        <dbReference type="ARBA" id="ARBA00023136"/>
    </source>
</evidence>
<dbReference type="Proteomes" id="UP000250918">
    <property type="component" value="Unassembled WGS sequence"/>
</dbReference>
<dbReference type="Gene3D" id="3.30.420.270">
    <property type="match status" value="1"/>
</dbReference>
<keyword evidence="5 8" id="KW-1133">Transmembrane helix</keyword>